<dbReference type="InterPro" id="IPR011663">
    <property type="entry name" value="UTRA"/>
</dbReference>
<evidence type="ECO:0000256" key="2">
    <source>
        <dbReference type="ARBA" id="ARBA00023125"/>
    </source>
</evidence>
<dbReference type="Gene3D" id="1.10.10.10">
    <property type="entry name" value="Winged helix-like DNA-binding domain superfamily/Winged helix DNA-binding domain"/>
    <property type="match status" value="1"/>
</dbReference>
<evidence type="ECO:0000259" key="4">
    <source>
        <dbReference type="PROSITE" id="PS50949"/>
    </source>
</evidence>
<dbReference type="SUPFAM" id="SSF46785">
    <property type="entry name" value="Winged helix' DNA-binding domain"/>
    <property type="match status" value="1"/>
</dbReference>
<keyword evidence="3" id="KW-0804">Transcription</keyword>
<dbReference type="InterPro" id="IPR036388">
    <property type="entry name" value="WH-like_DNA-bd_sf"/>
</dbReference>
<dbReference type="CDD" id="cd07377">
    <property type="entry name" value="WHTH_GntR"/>
    <property type="match status" value="1"/>
</dbReference>
<dbReference type="EMBL" id="BJXN01000007">
    <property type="protein sequence ID" value="GEM89796.1"/>
    <property type="molecule type" value="Genomic_DNA"/>
</dbReference>
<dbReference type="RefSeq" id="WP_147146939.1">
    <property type="nucleotide sequence ID" value="NZ_BJXN01000007.1"/>
</dbReference>
<dbReference type="PROSITE" id="PS50949">
    <property type="entry name" value="HTH_GNTR"/>
    <property type="match status" value="1"/>
</dbReference>
<dbReference type="SUPFAM" id="SSF64288">
    <property type="entry name" value="Chorismate lyase-like"/>
    <property type="match status" value="1"/>
</dbReference>
<dbReference type="SMART" id="SM00345">
    <property type="entry name" value="HTH_GNTR"/>
    <property type="match status" value="1"/>
</dbReference>
<comment type="caution">
    <text evidence="5">The sequence shown here is derived from an EMBL/GenBank/DDBJ whole genome shotgun (WGS) entry which is preliminary data.</text>
</comment>
<accession>A0A511RLX2</accession>
<evidence type="ECO:0000313" key="5">
    <source>
        <dbReference type="EMBL" id="GEM89796.1"/>
    </source>
</evidence>
<reference evidence="5 6" key="1">
    <citation type="submission" date="2019-07" db="EMBL/GenBank/DDBJ databases">
        <title>Whole genome shotgun sequence of Oceanithermus desulfurans NBRC 100063.</title>
        <authorList>
            <person name="Hosoyama A."/>
            <person name="Uohara A."/>
            <person name="Ohji S."/>
            <person name="Ichikawa N."/>
        </authorList>
    </citation>
    <scope>NUCLEOTIDE SEQUENCE [LARGE SCALE GENOMIC DNA]</scope>
    <source>
        <strain evidence="5 6">NBRC 100063</strain>
    </source>
</reference>
<dbReference type="GO" id="GO:0003677">
    <property type="term" value="F:DNA binding"/>
    <property type="evidence" value="ECO:0007669"/>
    <property type="project" value="UniProtKB-KW"/>
</dbReference>
<dbReference type="OrthoDB" id="9815017at2"/>
<dbReference type="SMART" id="SM00866">
    <property type="entry name" value="UTRA"/>
    <property type="match status" value="1"/>
</dbReference>
<dbReference type="Proteomes" id="UP000321827">
    <property type="component" value="Unassembled WGS sequence"/>
</dbReference>
<dbReference type="GO" id="GO:0003700">
    <property type="term" value="F:DNA-binding transcription factor activity"/>
    <property type="evidence" value="ECO:0007669"/>
    <property type="project" value="InterPro"/>
</dbReference>
<dbReference type="Pfam" id="PF00392">
    <property type="entry name" value="GntR"/>
    <property type="match status" value="1"/>
</dbReference>
<dbReference type="Gene3D" id="3.40.1410.10">
    <property type="entry name" value="Chorismate lyase-like"/>
    <property type="match status" value="1"/>
</dbReference>
<dbReference type="PRINTS" id="PR00035">
    <property type="entry name" value="HTHGNTR"/>
</dbReference>
<dbReference type="AlphaFoldDB" id="A0A511RLX2"/>
<organism evidence="5 6">
    <name type="scientific">Oceanithermus desulfurans NBRC 100063</name>
    <dbReference type="NCBI Taxonomy" id="1227550"/>
    <lineage>
        <taxon>Bacteria</taxon>
        <taxon>Thermotogati</taxon>
        <taxon>Deinococcota</taxon>
        <taxon>Deinococci</taxon>
        <taxon>Thermales</taxon>
        <taxon>Thermaceae</taxon>
        <taxon>Oceanithermus</taxon>
    </lineage>
</organism>
<keyword evidence="2" id="KW-0238">DNA-binding</keyword>
<evidence type="ECO:0000256" key="3">
    <source>
        <dbReference type="ARBA" id="ARBA00023163"/>
    </source>
</evidence>
<dbReference type="Pfam" id="PF07702">
    <property type="entry name" value="UTRA"/>
    <property type="match status" value="1"/>
</dbReference>
<dbReference type="InterPro" id="IPR036390">
    <property type="entry name" value="WH_DNA-bd_sf"/>
</dbReference>
<evidence type="ECO:0000256" key="1">
    <source>
        <dbReference type="ARBA" id="ARBA00023015"/>
    </source>
</evidence>
<dbReference type="PANTHER" id="PTHR44846">
    <property type="entry name" value="MANNOSYL-D-GLYCERATE TRANSPORT/METABOLISM SYSTEM REPRESSOR MNGR-RELATED"/>
    <property type="match status" value="1"/>
</dbReference>
<dbReference type="InterPro" id="IPR050679">
    <property type="entry name" value="Bact_HTH_transcr_reg"/>
</dbReference>
<dbReference type="GO" id="GO:0045892">
    <property type="term" value="P:negative regulation of DNA-templated transcription"/>
    <property type="evidence" value="ECO:0007669"/>
    <property type="project" value="TreeGrafter"/>
</dbReference>
<name>A0A511RLX2_9DEIN</name>
<dbReference type="InterPro" id="IPR028978">
    <property type="entry name" value="Chorismate_lyase_/UTRA_dom_sf"/>
</dbReference>
<gene>
    <name evidence="5" type="ORF">ODE01S_12300</name>
</gene>
<sequence>MPGPKPNHEIWSRLQLDDGGGLPLYQQLREHVLRMIRSGQLEPGGALPAERLLSELLGVSRLTVRKAFDSLVAEGVLVRRQGSGTFVARRFEQPLSFLSGFSQDMRARGMEPGSRQVRRVLGQATPEEALALSLSPGASVARITRVRTADGLPMAIESAVLPAEFVPDPEAVGDSLYAYLKARGLRPVRALQRLRAVAAPEEEARLLGLAPGDPVLYIQRVSFLSGGRPLEFTRSHYRGDRYDFVAELRSEP</sequence>
<evidence type="ECO:0000313" key="6">
    <source>
        <dbReference type="Proteomes" id="UP000321827"/>
    </source>
</evidence>
<keyword evidence="1" id="KW-0805">Transcription regulation</keyword>
<feature type="domain" description="HTH gntR-type" evidence="4">
    <location>
        <begin position="22"/>
        <end position="90"/>
    </location>
</feature>
<protein>
    <submittedName>
        <fullName evidence="5">GntR family transcriptional regulator</fullName>
    </submittedName>
</protein>
<dbReference type="InterPro" id="IPR000524">
    <property type="entry name" value="Tscrpt_reg_HTH_GntR"/>
</dbReference>
<proteinExistence type="predicted"/>
<dbReference type="PANTHER" id="PTHR44846:SF1">
    <property type="entry name" value="MANNOSYL-D-GLYCERATE TRANSPORT_METABOLISM SYSTEM REPRESSOR MNGR-RELATED"/>
    <property type="match status" value="1"/>
</dbReference>